<dbReference type="Gene3D" id="2.30.30.100">
    <property type="match status" value="1"/>
</dbReference>
<keyword evidence="3" id="KW-0804">Transcription</keyword>
<dbReference type="PANTHER" id="PTHR12835">
    <property type="entry name" value="BIOTIN PROTEIN LIGASE"/>
    <property type="match status" value="1"/>
</dbReference>
<feature type="binding site" evidence="3">
    <location>
        <begin position="108"/>
        <end position="110"/>
    </location>
    <ligand>
        <name>biotin</name>
        <dbReference type="ChEBI" id="CHEBI:57586"/>
    </ligand>
</feature>
<accession>K7R198</accession>
<dbReference type="InterPro" id="IPR004143">
    <property type="entry name" value="BPL_LPL_catalytic"/>
</dbReference>
<name>K7R198_THEOS</name>
<dbReference type="InterPro" id="IPR036388">
    <property type="entry name" value="WH-like_DNA-bd_sf"/>
</dbReference>
<keyword evidence="3" id="KW-0067">ATP-binding</keyword>
<keyword evidence="1 3" id="KW-0436">Ligase</keyword>
<dbReference type="Pfam" id="PF02237">
    <property type="entry name" value="BPL_C"/>
    <property type="match status" value="1"/>
</dbReference>
<comment type="similarity">
    <text evidence="3">Belongs to the biotin--protein ligase family.</text>
</comment>
<evidence type="ECO:0000259" key="4">
    <source>
        <dbReference type="PROSITE" id="PS51733"/>
    </source>
</evidence>
<dbReference type="GO" id="GO:0004077">
    <property type="term" value="F:biotin--[biotin carboxyl-carrier protein] ligase activity"/>
    <property type="evidence" value="ECO:0007669"/>
    <property type="project" value="UniProtKB-UniRule"/>
</dbReference>
<keyword evidence="3" id="KW-0238">DNA-binding</keyword>
<dbReference type="GO" id="GO:0006355">
    <property type="term" value="P:regulation of DNA-templated transcription"/>
    <property type="evidence" value="ECO:0007669"/>
    <property type="project" value="UniProtKB-UniRule"/>
</dbReference>
<feature type="binding site" evidence="3">
    <location>
        <position position="104"/>
    </location>
    <ligand>
        <name>biotin</name>
        <dbReference type="ChEBI" id="CHEBI:57586"/>
    </ligand>
</feature>
<keyword evidence="3" id="KW-0678">Repressor</keyword>
<dbReference type="SUPFAM" id="SSF46785">
    <property type="entry name" value="Winged helix' DNA-binding domain"/>
    <property type="match status" value="1"/>
</dbReference>
<dbReference type="InterPro" id="IPR045864">
    <property type="entry name" value="aa-tRNA-synth_II/BPL/LPL"/>
</dbReference>
<dbReference type="NCBIfam" id="TIGR00121">
    <property type="entry name" value="birA_ligase"/>
    <property type="match status" value="1"/>
</dbReference>
<dbReference type="Gene3D" id="3.30.930.10">
    <property type="entry name" value="Bira Bifunctional Protein, Domain 2"/>
    <property type="match status" value="1"/>
</dbReference>
<dbReference type="EC" id="6.3.4.15" evidence="3"/>
<dbReference type="GO" id="GO:0005524">
    <property type="term" value="F:ATP binding"/>
    <property type="evidence" value="ECO:0007669"/>
    <property type="project" value="UniProtKB-UniRule"/>
</dbReference>
<protein>
    <recommendedName>
        <fullName evidence="3">Bifunctional ligase/repressor BirA</fullName>
    </recommendedName>
    <alternativeName>
        <fullName evidence="3">Biotin--[acetyl-CoA-carboxylase] ligase</fullName>
        <ecNumber evidence="3">6.3.4.15</ecNumber>
    </alternativeName>
    <alternativeName>
        <fullName evidence="3">Biotin--protein ligase</fullName>
    </alternativeName>
    <alternativeName>
        <fullName evidence="3">Biotin-[acetyl-CoA carboxylase] synthetase</fullName>
    </alternativeName>
</protein>
<evidence type="ECO:0000256" key="3">
    <source>
        <dbReference type="HAMAP-Rule" id="MF_00978"/>
    </source>
</evidence>
<dbReference type="CDD" id="cd16442">
    <property type="entry name" value="BPL"/>
    <property type="match status" value="1"/>
</dbReference>
<dbReference type="PROSITE" id="PS51733">
    <property type="entry name" value="BPL_LPL_CATALYTIC"/>
    <property type="match status" value="1"/>
</dbReference>
<keyword evidence="2 3" id="KW-0092">Biotin</keyword>
<dbReference type="KEGG" id="tos:Theos_2104"/>
<dbReference type="eggNOG" id="COG0340">
    <property type="taxonomic scope" value="Bacteria"/>
</dbReference>
<proteinExistence type="inferred from homology"/>
<keyword evidence="6" id="KW-1185">Reference proteome</keyword>
<dbReference type="GO" id="GO:0005737">
    <property type="term" value="C:cytoplasm"/>
    <property type="evidence" value="ECO:0007669"/>
    <property type="project" value="TreeGrafter"/>
</dbReference>
<dbReference type="STRING" id="751945.Theos_2104"/>
<evidence type="ECO:0000256" key="1">
    <source>
        <dbReference type="ARBA" id="ARBA00022598"/>
    </source>
</evidence>
<dbReference type="RefSeq" id="WP_016330276.1">
    <property type="nucleotide sequence ID" value="NC_019386.1"/>
</dbReference>
<sequence length="295" mass="31714">MPALLDLLTEEFQSGEALARLLGVSRAAVHKEAHRLLEEGYPLEVGRKGYRVRPGTPLPHLFHPQGRFGRPYRYLGRVGSTQDALKAWAEEGAPEGALVLSEVQERGRGRRGRPWQSRPGDSLTFSLLLRPVLPIGALGLLPLLSGLALWEAVGVGGLKWPNDLLAPDGRKLAGVLLEAKVEGEEVAYALLGVGVNVAWAPEGAAALLEFGAFSRRGILEAFLLRLEALFPLLEDPPSFLARYREASYTLGRRVRVETPKGPVEGVAEAVLPDGSLVVGGVRVAAGEVALLPIIE</sequence>
<comment type="function">
    <text evidence="3">Acts both as a biotin--[acetyl-CoA-carboxylase] ligase and a repressor.</text>
</comment>
<dbReference type="OrthoDB" id="9807064at2"/>
<feature type="domain" description="BPL/LPL catalytic" evidence="4">
    <location>
        <begin position="60"/>
        <end position="238"/>
    </location>
</feature>
<dbReference type="InterPro" id="IPR013196">
    <property type="entry name" value="HTH_11"/>
</dbReference>
<organism evidence="5 6">
    <name type="scientific">Thermus oshimai JL-2</name>
    <dbReference type="NCBI Taxonomy" id="751945"/>
    <lineage>
        <taxon>Bacteria</taxon>
        <taxon>Thermotogati</taxon>
        <taxon>Deinococcota</taxon>
        <taxon>Deinococci</taxon>
        <taxon>Thermales</taxon>
        <taxon>Thermaceae</taxon>
        <taxon>Thermus</taxon>
    </lineage>
</organism>
<comment type="caution">
    <text evidence="3">Lacks conserved residue(s) required for the propagation of feature annotation.</text>
</comment>
<dbReference type="Gene3D" id="1.10.10.10">
    <property type="entry name" value="Winged helix-like DNA-binding domain superfamily/Winged helix DNA-binding domain"/>
    <property type="match status" value="1"/>
</dbReference>
<dbReference type="HAMAP" id="MF_00978">
    <property type="entry name" value="Bifunct_BirA"/>
    <property type="match status" value="1"/>
</dbReference>
<dbReference type="Pfam" id="PF03099">
    <property type="entry name" value="BPL_LplA_LipB"/>
    <property type="match status" value="1"/>
</dbReference>
<dbReference type="eggNOG" id="COG1654">
    <property type="taxonomic scope" value="Bacteria"/>
</dbReference>
<dbReference type="InterPro" id="IPR003142">
    <property type="entry name" value="BPL_C"/>
</dbReference>
<comment type="catalytic activity">
    <reaction evidence="3">
        <text>biotin + L-lysyl-[protein] + ATP = N(6)-biotinyl-L-lysyl-[protein] + AMP + diphosphate + H(+)</text>
        <dbReference type="Rhea" id="RHEA:11756"/>
        <dbReference type="Rhea" id="RHEA-COMP:9752"/>
        <dbReference type="Rhea" id="RHEA-COMP:10505"/>
        <dbReference type="ChEBI" id="CHEBI:15378"/>
        <dbReference type="ChEBI" id="CHEBI:29969"/>
        <dbReference type="ChEBI" id="CHEBI:30616"/>
        <dbReference type="ChEBI" id="CHEBI:33019"/>
        <dbReference type="ChEBI" id="CHEBI:57586"/>
        <dbReference type="ChEBI" id="CHEBI:83144"/>
        <dbReference type="ChEBI" id="CHEBI:456215"/>
        <dbReference type="EC" id="6.3.4.15"/>
    </reaction>
</comment>
<dbReference type="SUPFAM" id="SSF55681">
    <property type="entry name" value="Class II aaRS and biotin synthetases"/>
    <property type="match status" value="1"/>
</dbReference>
<dbReference type="HOGENOM" id="CLU_051096_0_0_0"/>
<dbReference type="AlphaFoldDB" id="K7R198"/>
<evidence type="ECO:0000313" key="6">
    <source>
        <dbReference type="Proteomes" id="UP000000211"/>
    </source>
</evidence>
<dbReference type="Proteomes" id="UP000000211">
    <property type="component" value="Chromosome"/>
</dbReference>
<dbReference type="InterPro" id="IPR036390">
    <property type="entry name" value="WH_DNA-bd_sf"/>
</dbReference>
<evidence type="ECO:0000313" key="5">
    <source>
        <dbReference type="EMBL" id="AFV77100.1"/>
    </source>
</evidence>
<reference evidence="5 6" key="1">
    <citation type="journal article" date="2013" name="Genome Announc.">
        <title>Whole Genome Sequencing of Thermus oshimai JL-2 and Thermus thermophilus JL-18, Incomplete Denitrifiers from the United States Great Basin.</title>
        <authorList>
            <person name="Murugapiran S.K."/>
            <person name="Huntemann M."/>
            <person name="Wei C.L."/>
            <person name="Han J."/>
            <person name="Detter J.C."/>
            <person name="Han C.S."/>
            <person name="Erkkila T.H."/>
            <person name="Teshima H."/>
            <person name="Chen A."/>
            <person name="Kyrpides N."/>
            <person name="Mavrommatis K."/>
            <person name="Markowitz V."/>
            <person name="Szeto E."/>
            <person name="Ivanova N."/>
            <person name="Pagani I."/>
            <person name="Lam J."/>
            <person name="McDonald A.I."/>
            <person name="Dodsworth J.A."/>
            <person name="Pati A."/>
            <person name="Goodwin L."/>
            <person name="Peters L."/>
            <person name="Pitluck S."/>
            <person name="Woyke T."/>
            <person name="Hedlund B.P."/>
        </authorList>
    </citation>
    <scope>NUCLEOTIDE SEQUENCE</scope>
    <source>
        <strain evidence="5 6">JL-2</strain>
    </source>
</reference>
<evidence type="ECO:0000256" key="2">
    <source>
        <dbReference type="ARBA" id="ARBA00023267"/>
    </source>
</evidence>
<keyword evidence="3" id="KW-0805">Transcription regulation</keyword>
<feature type="DNA-binding region" description="H-T-H motif" evidence="3">
    <location>
        <begin position="15"/>
        <end position="34"/>
    </location>
</feature>
<dbReference type="Pfam" id="PF08279">
    <property type="entry name" value="HTH_11"/>
    <property type="match status" value="1"/>
</dbReference>
<keyword evidence="3" id="KW-0547">Nucleotide-binding</keyword>
<dbReference type="InterPro" id="IPR004408">
    <property type="entry name" value="Biotin_CoA_COase_ligase"/>
</dbReference>
<dbReference type="InterPro" id="IPR030855">
    <property type="entry name" value="Bifunct_BirA"/>
</dbReference>
<dbReference type="PANTHER" id="PTHR12835:SF5">
    <property type="entry name" value="BIOTIN--PROTEIN LIGASE"/>
    <property type="match status" value="1"/>
</dbReference>
<dbReference type="GO" id="GO:0003677">
    <property type="term" value="F:DNA binding"/>
    <property type="evidence" value="ECO:0007669"/>
    <property type="project" value="UniProtKB-UniRule"/>
</dbReference>
<dbReference type="PATRIC" id="fig|751945.3.peg.2047"/>
<dbReference type="EMBL" id="CP003249">
    <property type="protein sequence ID" value="AFV77100.1"/>
    <property type="molecule type" value="Genomic_DNA"/>
</dbReference>
<gene>
    <name evidence="3" type="primary">birA</name>
    <name evidence="5" type="ORF">Theos_2104</name>
</gene>